<evidence type="ECO:0000313" key="2">
    <source>
        <dbReference type="EMBL" id="PAU78498.1"/>
    </source>
</evidence>
<accession>A0A2A2F0L9</accession>
<dbReference type="Pfam" id="PF12060">
    <property type="entry name" value="DUF3541"/>
    <property type="match status" value="1"/>
</dbReference>
<evidence type="ECO:0000256" key="1">
    <source>
        <dbReference type="SAM" id="SignalP"/>
    </source>
</evidence>
<proteinExistence type="predicted"/>
<dbReference type="RefSeq" id="WP_095620169.1">
    <property type="nucleotide sequence ID" value="NZ_NSKB01000002.1"/>
</dbReference>
<evidence type="ECO:0000313" key="3">
    <source>
        <dbReference type="Proteomes" id="UP000217771"/>
    </source>
</evidence>
<sequence length="421" mass="46944">MRHAFPRGWLVAWLALLWLAGCAAQSPAPATEASVAEAIQARYEAELFTLPLDKQRHYAQRLYRISGDARYVPLTEGHAKRLMLRINEELDGLAAPDYAARRSQALLDAYPTRTAKQRARHQMFADWGEVIYARRLLFSLVQLDYYGLLGTPRLAGHERALDYLAEVDFAAFLSDPQVLSVYAAQVANIVHYLHQLGIVDLRDEVVGAFREHYSPARVATLDVDEYRNRIYGMTHFVIADSRYYQRDVSASEHAWILDAFAAELPRILRDTTEDIMAEVGISFLLAGQGDHPAVTRLREAIVAAFDPQARMIPATDGSTDLERGEHRNVLAIMLLRWPVQLHPGPDLSDALGEAPLAGRWPSRWVDLQRFQPVAVGGERIAEHRLALEPAARPGPLPAAPAVAQRHAQRDGAVAGVEHAAR</sequence>
<dbReference type="Proteomes" id="UP000217771">
    <property type="component" value="Unassembled WGS sequence"/>
</dbReference>
<dbReference type="EMBL" id="NSKB01000002">
    <property type="protein sequence ID" value="PAU78498.1"/>
    <property type="molecule type" value="Genomic_DNA"/>
</dbReference>
<feature type="signal peptide" evidence="1">
    <location>
        <begin position="1"/>
        <end position="23"/>
    </location>
</feature>
<feature type="chain" id="PRO_5013376398" description="DUF3541 domain-containing protein" evidence="1">
    <location>
        <begin position="24"/>
        <end position="421"/>
    </location>
</feature>
<keyword evidence="3" id="KW-1185">Reference proteome</keyword>
<organism evidence="2 3">
    <name type="scientific">Halomonas salipaludis</name>
    <dbReference type="NCBI Taxonomy" id="2032625"/>
    <lineage>
        <taxon>Bacteria</taxon>
        <taxon>Pseudomonadati</taxon>
        <taxon>Pseudomonadota</taxon>
        <taxon>Gammaproteobacteria</taxon>
        <taxon>Oceanospirillales</taxon>
        <taxon>Halomonadaceae</taxon>
        <taxon>Halomonas</taxon>
    </lineage>
</organism>
<comment type="caution">
    <text evidence="2">The sequence shown here is derived from an EMBL/GenBank/DDBJ whole genome shotgun (WGS) entry which is preliminary data.</text>
</comment>
<dbReference type="OrthoDB" id="6080009at2"/>
<dbReference type="InterPro" id="IPR021928">
    <property type="entry name" value="DUF3541"/>
</dbReference>
<dbReference type="AlphaFoldDB" id="A0A2A2F0L9"/>
<keyword evidence="1" id="KW-0732">Signal</keyword>
<protein>
    <recommendedName>
        <fullName evidence="4">DUF3541 domain-containing protein</fullName>
    </recommendedName>
</protein>
<name>A0A2A2F0L9_9GAMM</name>
<dbReference type="PROSITE" id="PS51257">
    <property type="entry name" value="PROKAR_LIPOPROTEIN"/>
    <property type="match status" value="1"/>
</dbReference>
<evidence type="ECO:0008006" key="4">
    <source>
        <dbReference type="Google" id="ProtNLM"/>
    </source>
</evidence>
<gene>
    <name evidence="2" type="ORF">CK498_07280</name>
</gene>
<reference evidence="2 3" key="1">
    <citation type="submission" date="2017-08" db="EMBL/GenBank/DDBJ databases">
        <title>Halomonas alkalisoli sp. nov., isolated from saline alkaline soil.</title>
        <authorList>
            <person name="Wang D."/>
            <person name="Zhang G."/>
        </authorList>
    </citation>
    <scope>NUCLEOTIDE SEQUENCE [LARGE SCALE GENOMIC DNA]</scope>
    <source>
        <strain evidence="2 3">WRN001</strain>
    </source>
</reference>